<gene>
    <name evidence="2" type="ORF">DPPLL_27620</name>
</gene>
<dbReference type="InterPro" id="IPR050464">
    <property type="entry name" value="Zeta_carotene_desat/Oxidored"/>
</dbReference>
<dbReference type="EMBL" id="AP025516">
    <property type="protein sequence ID" value="BDD88397.1"/>
    <property type="molecule type" value="Genomic_DNA"/>
</dbReference>
<dbReference type="Proteomes" id="UP000830055">
    <property type="component" value="Chromosome"/>
</dbReference>
<dbReference type="Pfam" id="PF01593">
    <property type="entry name" value="Amino_oxidase"/>
    <property type="match status" value="1"/>
</dbReference>
<evidence type="ECO:0000259" key="1">
    <source>
        <dbReference type="Pfam" id="PF01593"/>
    </source>
</evidence>
<reference evidence="2 3" key="1">
    <citation type="submission" date="2022-01" db="EMBL/GenBank/DDBJ databases">
        <title>Desulfofustis limnae sp. nov., a novel mesophilic sulfate-reducing bacterium isolated from marsh soil.</title>
        <authorList>
            <person name="Watanabe M."/>
            <person name="Takahashi A."/>
            <person name="Kojima H."/>
            <person name="Fukui M."/>
        </authorList>
    </citation>
    <scope>NUCLEOTIDE SEQUENCE [LARGE SCALE GENOMIC DNA]</scope>
    <source>
        <strain evidence="2 3">PPLL</strain>
    </source>
</reference>
<organism evidence="2 3">
    <name type="scientific">Desulfofustis limnaeus</name>
    <dbReference type="NCBI Taxonomy" id="2740163"/>
    <lineage>
        <taxon>Bacteria</taxon>
        <taxon>Pseudomonadati</taxon>
        <taxon>Thermodesulfobacteriota</taxon>
        <taxon>Desulfobulbia</taxon>
        <taxon>Desulfobulbales</taxon>
        <taxon>Desulfocapsaceae</taxon>
        <taxon>Desulfofustis</taxon>
    </lineage>
</organism>
<protein>
    <submittedName>
        <fullName evidence="2">FAD-dependent oxidoreductase</fullName>
    </submittedName>
</protein>
<accession>A0ABM7WBT2</accession>
<dbReference type="InterPro" id="IPR036188">
    <property type="entry name" value="FAD/NAD-bd_sf"/>
</dbReference>
<feature type="domain" description="Amine oxidase" evidence="1">
    <location>
        <begin position="11"/>
        <end position="405"/>
    </location>
</feature>
<dbReference type="PANTHER" id="PTHR42923:SF17">
    <property type="entry name" value="AMINE OXIDASE DOMAIN-CONTAINING PROTEIN"/>
    <property type="match status" value="1"/>
</dbReference>
<keyword evidence="3" id="KW-1185">Reference proteome</keyword>
<dbReference type="InterPro" id="IPR002937">
    <property type="entry name" value="Amino_oxidase"/>
</dbReference>
<proteinExistence type="predicted"/>
<dbReference type="PANTHER" id="PTHR42923">
    <property type="entry name" value="PROTOPORPHYRINOGEN OXIDASE"/>
    <property type="match status" value="1"/>
</dbReference>
<dbReference type="Gene3D" id="3.50.50.60">
    <property type="entry name" value="FAD/NAD(P)-binding domain"/>
    <property type="match status" value="1"/>
</dbReference>
<dbReference type="PROSITE" id="PS51257">
    <property type="entry name" value="PROKAR_LIPOPROTEIN"/>
    <property type="match status" value="1"/>
</dbReference>
<evidence type="ECO:0000313" key="3">
    <source>
        <dbReference type="Proteomes" id="UP000830055"/>
    </source>
</evidence>
<evidence type="ECO:0000313" key="2">
    <source>
        <dbReference type="EMBL" id="BDD88397.1"/>
    </source>
</evidence>
<dbReference type="RefSeq" id="WP_284151765.1">
    <property type="nucleotide sequence ID" value="NZ_AP025516.1"/>
</dbReference>
<name>A0ABM7WBT2_9BACT</name>
<sequence>MKSIAIVGTGIAGLSCAHYLAPHFQLTVYEANDYLGGHTHTVDVDYRGEKSAIDTGFIVFNDRTYPRFIRLLNGLGVHFQKTEMSFSVRNDAIGLEYNGNNLASLFAQRRNLVSPGFLRLLVDIVRFNRSVRRAAAAGEEQTIGEYLDNHRSGTLFADNYLLPMIAAIWSMGLDDVRAFPLRFFAKFFENHGLLNLVNRPQWYTIVGGSRSYVEPLTARFRSSIRLNSPVQRVVRSPDGVEVTSNGQTSRFDEVIFACHADQALALLGDADPAERTVLGRIRFTANNVILHTDERVLPRERRAWASWNYRIDPNRSTRATLTYQMNILQRLEKQHSYLVTLNEEIDESFVLARFRYDHPAYDQAMIEAQQQWPTISGRDRVHFCGAYWFNGFHEDGVRSALRVCASLGVTP</sequence>
<dbReference type="SUPFAM" id="SSF51905">
    <property type="entry name" value="FAD/NAD(P)-binding domain"/>
    <property type="match status" value="1"/>
</dbReference>